<sequence length="322" mass="35743">MNNAPWSIPQHIFSTPTGRVYAVGTWKLRRNELFKLRRSRLFWALFGLDLGLVIFAWALQAYNAYKNPTLFQPGQLLGGSDALMYLVGKCLLLSRRAGEVIVLIWSALVFGSELRSGAVKLVFSRGIRRGRYLLAKYLALVQISLFLLLASLLLSLLLANGLLLLHRPAPSVLSMDIAAWRVLGLIALGMLENFLLCLLFGAALSILFRSALVGMLVSCGYLLFEDIIAPLLPAIGRSLHSRLGNQIMPFLLEPNLNAFYAHWLPPNLQREFGRIDGVLACSMTSKGCVPVDLRHAMLVAVAWGLLLFLASIILFVKRDVKQ</sequence>
<dbReference type="KEGG" id="kbs:EPA93_35025"/>
<feature type="transmembrane region" description="Helical" evidence="1">
    <location>
        <begin position="206"/>
        <end position="224"/>
    </location>
</feature>
<dbReference type="PANTHER" id="PTHR37305">
    <property type="entry name" value="INTEGRAL MEMBRANE PROTEIN-RELATED"/>
    <property type="match status" value="1"/>
</dbReference>
<feature type="transmembrane region" description="Helical" evidence="1">
    <location>
        <begin position="132"/>
        <end position="158"/>
    </location>
</feature>
<dbReference type="Proteomes" id="UP000290365">
    <property type="component" value="Chromosome"/>
</dbReference>
<feature type="transmembrane region" description="Helical" evidence="1">
    <location>
        <begin position="296"/>
        <end position="316"/>
    </location>
</feature>
<dbReference type="RefSeq" id="WP_129891966.1">
    <property type="nucleotide sequence ID" value="NZ_CP035758.1"/>
</dbReference>
<evidence type="ECO:0000256" key="1">
    <source>
        <dbReference type="SAM" id="Phobius"/>
    </source>
</evidence>
<feature type="transmembrane region" description="Helical" evidence="1">
    <location>
        <begin position="82"/>
        <end position="111"/>
    </location>
</feature>
<dbReference type="PANTHER" id="PTHR37305:SF1">
    <property type="entry name" value="MEMBRANE PROTEIN"/>
    <property type="match status" value="1"/>
</dbReference>
<dbReference type="Pfam" id="PF12730">
    <property type="entry name" value="ABC2_membrane_4"/>
    <property type="match status" value="1"/>
</dbReference>
<feature type="transmembrane region" description="Helical" evidence="1">
    <location>
        <begin position="178"/>
        <end position="199"/>
    </location>
</feature>
<accession>A0A4P6JYV7</accession>
<protein>
    <submittedName>
        <fullName evidence="2">Uncharacterized protein</fullName>
    </submittedName>
</protein>
<organism evidence="2 3">
    <name type="scientific">Ktedonosporobacter rubrisoli</name>
    <dbReference type="NCBI Taxonomy" id="2509675"/>
    <lineage>
        <taxon>Bacteria</taxon>
        <taxon>Bacillati</taxon>
        <taxon>Chloroflexota</taxon>
        <taxon>Ktedonobacteria</taxon>
        <taxon>Ktedonobacterales</taxon>
        <taxon>Ktedonosporobacteraceae</taxon>
        <taxon>Ktedonosporobacter</taxon>
    </lineage>
</organism>
<keyword evidence="1" id="KW-0812">Transmembrane</keyword>
<dbReference type="AlphaFoldDB" id="A0A4P6JYV7"/>
<feature type="transmembrane region" description="Helical" evidence="1">
    <location>
        <begin position="41"/>
        <end position="62"/>
    </location>
</feature>
<gene>
    <name evidence="2" type="ORF">EPA93_35025</name>
</gene>
<keyword evidence="1" id="KW-1133">Transmembrane helix</keyword>
<keyword evidence="3" id="KW-1185">Reference proteome</keyword>
<proteinExistence type="predicted"/>
<reference evidence="2 3" key="1">
    <citation type="submission" date="2019-01" db="EMBL/GenBank/DDBJ databases">
        <title>Ktedonosporobacter rubrisoli SCAWS-G2.</title>
        <authorList>
            <person name="Huang Y."/>
            <person name="Yan B."/>
        </authorList>
    </citation>
    <scope>NUCLEOTIDE SEQUENCE [LARGE SCALE GENOMIC DNA]</scope>
    <source>
        <strain evidence="2 3">SCAWS-G2</strain>
    </source>
</reference>
<evidence type="ECO:0000313" key="3">
    <source>
        <dbReference type="Proteomes" id="UP000290365"/>
    </source>
</evidence>
<keyword evidence="1" id="KW-0472">Membrane</keyword>
<name>A0A4P6JYV7_KTERU</name>
<dbReference type="EMBL" id="CP035758">
    <property type="protein sequence ID" value="QBD80904.1"/>
    <property type="molecule type" value="Genomic_DNA"/>
</dbReference>
<evidence type="ECO:0000313" key="2">
    <source>
        <dbReference type="EMBL" id="QBD80904.1"/>
    </source>
</evidence>